<dbReference type="PANTHER" id="PTHR47163:SF2">
    <property type="entry name" value="SI:DKEY-17M8.2"/>
    <property type="match status" value="1"/>
</dbReference>
<accession>A0A087TLF4</accession>
<evidence type="ECO:0000313" key="2">
    <source>
        <dbReference type="Proteomes" id="UP000054359"/>
    </source>
</evidence>
<proteinExistence type="predicted"/>
<name>A0A087TLF4_STEMI</name>
<dbReference type="OrthoDB" id="6432887at2759"/>
<gene>
    <name evidence="1" type="ORF">X975_11280</name>
</gene>
<organism evidence="1 2">
    <name type="scientific">Stegodyphus mimosarum</name>
    <name type="common">African social velvet spider</name>
    <dbReference type="NCBI Taxonomy" id="407821"/>
    <lineage>
        <taxon>Eukaryota</taxon>
        <taxon>Metazoa</taxon>
        <taxon>Ecdysozoa</taxon>
        <taxon>Arthropoda</taxon>
        <taxon>Chelicerata</taxon>
        <taxon>Arachnida</taxon>
        <taxon>Araneae</taxon>
        <taxon>Araneomorphae</taxon>
        <taxon>Entelegynae</taxon>
        <taxon>Eresoidea</taxon>
        <taxon>Eresidae</taxon>
        <taxon>Stegodyphus</taxon>
    </lineage>
</organism>
<dbReference type="EMBL" id="KK115759">
    <property type="protein sequence ID" value="KFM65943.1"/>
    <property type="molecule type" value="Genomic_DNA"/>
</dbReference>
<dbReference type="Proteomes" id="UP000054359">
    <property type="component" value="Unassembled WGS sequence"/>
</dbReference>
<feature type="non-terminal residue" evidence="1">
    <location>
        <position position="108"/>
    </location>
</feature>
<sequence length="108" mass="12325">MREVYVKDLEDNRNIKIGKPGTIVEIEKSLFTCRKNNQGCILPQQWVFGGICRETKGALLVRVLDHEATTLMHEIQNNIAESSTIIISDSWPRYQREELIAAGLSILR</sequence>
<reference evidence="1 2" key="1">
    <citation type="submission" date="2013-11" db="EMBL/GenBank/DDBJ databases">
        <title>Genome sequencing of Stegodyphus mimosarum.</title>
        <authorList>
            <person name="Bechsgaard J."/>
        </authorList>
    </citation>
    <scope>NUCLEOTIDE SEQUENCE [LARGE SCALE GENOMIC DNA]</scope>
</reference>
<evidence type="ECO:0008006" key="3">
    <source>
        <dbReference type="Google" id="ProtNLM"/>
    </source>
</evidence>
<dbReference type="OMA" id="PRYQREE"/>
<evidence type="ECO:0000313" key="1">
    <source>
        <dbReference type="EMBL" id="KFM65943.1"/>
    </source>
</evidence>
<dbReference type="STRING" id="407821.A0A087TLF4"/>
<dbReference type="AlphaFoldDB" id="A0A087TLF4"/>
<keyword evidence="2" id="KW-1185">Reference proteome</keyword>
<dbReference type="InterPro" id="IPR053164">
    <property type="entry name" value="IS1016-like_transposase"/>
</dbReference>
<protein>
    <recommendedName>
        <fullName evidence="3">ISXO2-like transposase domain-containing protein</fullName>
    </recommendedName>
</protein>
<dbReference type="PANTHER" id="PTHR47163">
    <property type="entry name" value="DDE_TNP_IS1595 DOMAIN-CONTAINING PROTEIN"/>
    <property type="match status" value="1"/>
</dbReference>